<dbReference type="OrthoDB" id="1878759at2759"/>
<dbReference type="CDD" id="cd18186">
    <property type="entry name" value="BTB_POZ_ZBTB_KLHL-like"/>
    <property type="match status" value="1"/>
</dbReference>
<dbReference type="EMBL" id="JAMQYH010000003">
    <property type="protein sequence ID" value="KAJ1692705.1"/>
    <property type="molecule type" value="Genomic_DNA"/>
</dbReference>
<reference evidence="3" key="1">
    <citation type="journal article" date="2022" name="Cell">
        <title>Repeat-based holocentromeres influence genome architecture and karyotype evolution.</title>
        <authorList>
            <person name="Hofstatter P.G."/>
            <person name="Thangavel G."/>
            <person name="Lux T."/>
            <person name="Neumann P."/>
            <person name="Vondrak T."/>
            <person name="Novak P."/>
            <person name="Zhang M."/>
            <person name="Costa L."/>
            <person name="Castellani M."/>
            <person name="Scott A."/>
            <person name="Toegelov H."/>
            <person name="Fuchs J."/>
            <person name="Mata-Sucre Y."/>
            <person name="Dias Y."/>
            <person name="Vanzela A.L.L."/>
            <person name="Huettel B."/>
            <person name="Almeida C.C.S."/>
            <person name="Simkova H."/>
            <person name="Souza G."/>
            <person name="Pedrosa-Harand A."/>
            <person name="Macas J."/>
            <person name="Mayer K.F.X."/>
            <person name="Houben A."/>
            <person name="Marques A."/>
        </authorList>
    </citation>
    <scope>NUCLEOTIDE SEQUENCE</scope>
    <source>
        <strain evidence="3">RhyBre1mFocal</strain>
    </source>
</reference>
<dbReference type="InterPro" id="IPR000210">
    <property type="entry name" value="BTB/POZ_dom"/>
</dbReference>
<proteinExistence type="predicted"/>
<gene>
    <name evidence="3" type="ORF">LUZ63_009403</name>
</gene>
<dbReference type="PANTHER" id="PTHR31060:SF7">
    <property type="entry name" value="OS06G0129200 PROTEIN"/>
    <property type="match status" value="1"/>
</dbReference>
<evidence type="ECO:0000313" key="3">
    <source>
        <dbReference type="EMBL" id="KAJ1692705.1"/>
    </source>
</evidence>
<evidence type="ECO:0000256" key="1">
    <source>
        <dbReference type="ARBA" id="ARBA00004906"/>
    </source>
</evidence>
<accession>A0A9Q0CFA2</accession>
<sequence length="426" mass="48141">MEQATSSLTCKFRDQTTSDIVVHLKTKDNNKSQHFNCHSPILAKASKFFSDRLSQNQIEPSTCIEVECTALEFDHYAKLLNLLYIPEELILEELNSVKSTIGVLKAANSLGCEDVKGACIKYLEAVPWDEKEEEEIVKLVKSLGPEAAPVLARVQPVSQHAAQTVFISAIRFATSVTSPIAGFSDELKTSAQEQLEYMLLEDGDGPLVVMDEKVKSELRIGLKNLFENFKSSLNFLSSDFEHEEELAEERLLIVLNDLDWVCGISQKMEIMLDFVSNWAEISSEIISVILSKQFSLGLWQVKSKIMEITSRALDAVGYGSVVLSALARVQFLKTWLPYIRKMKPLLDSRMESEIWENMEGAIVSFILALPSNDQAEIILEWVNGSDRWRYPDLSEAFEVWCYRAKTAKRRLTTAISISKMNFPDFV</sequence>
<dbReference type="SUPFAM" id="SSF54695">
    <property type="entry name" value="POZ domain"/>
    <property type="match status" value="1"/>
</dbReference>
<dbReference type="InterPro" id="IPR011333">
    <property type="entry name" value="SKP1/BTB/POZ_sf"/>
</dbReference>
<organism evidence="3 4">
    <name type="scientific">Rhynchospora breviuscula</name>
    <dbReference type="NCBI Taxonomy" id="2022672"/>
    <lineage>
        <taxon>Eukaryota</taxon>
        <taxon>Viridiplantae</taxon>
        <taxon>Streptophyta</taxon>
        <taxon>Embryophyta</taxon>
        <taxon>Tracheophyta</taxon>
        <taxon>Spermatophyta</taxon>
        <taxon>Magnoliopsida</taxon>
        <taxon>Liliopsida</taxon>
        <taxon>Poales</taxon>
        <taxon>Cyperaceae</taxon>
        <taxon>Cyperoideae</taxon>
        <taxon>Rhynchosporeae</taxon>
        <taxon>Rhynchospora</taxon>
    </lineage>
</organism>
<dbReference type="SMART" id="SM00225">
    <property type="entry name" value="BTB"/>
    <property type="match status" value="1"/>
</dbReference>
<feature type="domain" description="BTB" evidence="2">
    <location>
        <begin position="18"/>
        <end position="92"/>
    </location>
</feature>
<protein>
    <recommendedName>
        <fullName evidence="2">BTB domain-containing protein</fullName>
    </recommendedName>
</protein>
<evidence type="ECO:0000313" key="4">
    <source>
        <dbReference type="Proteomes" id="UP001151287"/>
    </source>
</evidence>
<dbReference type="Proteomes" id="UP001151287">
    <property type="component" value="Unassembled WGS sequence"/>
</dbReference>
<dbReference type="PANTHER" id="PTHR31060">
    <property type="entry name" value="OSJNBA0011J08.25 PROTEIN-RELATED"/>
    <property type="match status" value="1"/>
</dbReference>
<comment type="caution">
    <text evidence="3">The sequence shown here is derived from an EMBL/GenBank/DDBJ whole genome shotgun (WGS) entry which is preliminary data.</text>
</comment>
<dbReference type="Gene3D" id="3.30.710.10">
    <property type="entry name" value="Potassium Channel Kv1.1, Chain A"/>
    <property type="match status" value="1"/>
</dbReference>
<dbReference type="InterPro" id="IPR038920">
    <property type="entry name" value="At3g05675-like"/>
</dbReference>
<dbReference type="AlphaFoldDB" id="A0A9Q0CFA2"/>
<name>A0A9Q0CFA2_9POAL</name>
<dbReference type="PROSITE" id="PS50097">
    <property type="entry name" value="BTB"/>
    <property type="match status" value="1"/>
</dbReference>
<keyword evidence="4" id="KW-1185">Reference proteome</keyword>
<dbReference type="Pfam" id="PF00651">
    <property type="entry name" value="BTB"/>
    <property type="match status" value="1"/>
</dbReference>
<evidence type="ECO:0000259" key="2">
    <source>
        <dbReference type="PROSITE" id="PS50097"/>
    </source>
</evidence>
<comment type="pathway">
    <text evidence="1">Protein modification; protein ubiquitination.</text>
</comment>